<keyword evidence="1 10" id="KW-1003">Cell membrane</keyword>
<accession>A0A2U8FUW3</accession>
<sequence>MSARHLVIMAAGTGGHIMPGLAVADEMKRRGWTVSWLGTTGGMENRLVPPTGIPLDSIAFNGLRGKSPVDTLFGGVRLLKAFADCWKILADRKATAVLGMGGYVCFPGGVMGTARGLPLVMVNADAAMLLSNRALLPITDVLACGFDGPASQHKVARVTGNPVRAEIEAIAPPAERFAGRTGPLRVLVVGGSLGARVLNETVPQALAKIPADQRPLITHQTGMANLEDVRKAYAAAGLDASRDAEVLPFINNMAERLAACDLIVCRAGAITVSELCAAGVPSILIPLIVSTTAHQRDNAEYMAGHGAAVHLPQTELSADALAQRLMALDRTQLLTMADRARQLARTRSAAAVADAIEQHVKPTSGKASA</sequence>
<dbReference type="NCBIfam" id="TIGR01133">
    <property type="entry name" value="murG"/>
    <property type="match status" value="1"/>
</dbReference>
<dbReference type="Proteomes" id="UP000244892">
    <property type="component" value="Chromosome"/>
</dbReference>
<dbReference type="GO" id="GO:0009252">
    <property type="term" value="P:peptidoglycan biosynthetic process"/>
    <property type="evidence" value="ECO:0007669"/>
    <property type="project" value="UniProtKB-UniRule"/>
</dbReference>
<dbReference type="InterPro" id="IPR007235">
    <property type="entry name" value="Glyco_trans_28_C"/>
</dbReference>
<evidence type="ECO:0000256" key="7">
    <source>
        <dbReference type="ARBA" id="ARBA00023136"/>
    </source>
</evidence>
<keyword evidence="6 10" id="KW-0573">Peptidoglycan synthesis</keyword>
<dbReference type="OrthoDB" id="9808936at2"/>
<evidence type="ECO:0000256" key="9">
    <source>
        <dbReference type="ARBA" id="ARBA00023316"/>
    </source>
</evidence>
<keyword evidence="3 10" id="KW-0328">Glycosyltransferase</keyword>
<dbReference type="GO" id="GO:0005975">
    <property type="term" value="P:carbohydrate metabolic process"/>
    <property type="evidence" value="ECO:0007669"/>
    <property type="project" value="InterPro"/>
</dbReference>
<feature type="binding site" evidence="10">
    <location>
        <position position="164"/>
    </location>
    <ligand>
        <name>UDP-N-acetyl-alpha-D-glucosamine</name>
        <dbReference type="ChEBI" id="CHEBI:57705"/>
    </ligand>
</feature>
<evidence type="ECO:0000259" key="11">
    <source>
        <dbReference type="Pfam" id="PF03033"/>
    </source>
</evidence>
<protein>
    <recommendedName>
        <fullName evidence="10">UDP-N-acetylglucosamine--N-acetylmuramyl-(pentapeptide) pyrophosphoryl-undecaprenol N-acetylglucosamine transferase</fullName>
        <ecNumber evidence="10">2.4.1.227</ecNumber>
    </recommendedName>
    <alternativeName>
        <fullName evidence="10">Undecaprenyl-PP-MurNAc-pentapeptide-UDPGlcNAc GlcNAc transferase</fullName>
    </alternativeName>
</protein>
<proteinExistence type="inferred from homology"/>
<dbReference type="GO" id="GO:0005886">
    <property type="term" value="C:plasma membrane"/>
    <property type="evidence" value="ECO:0007669"/>
    <property type="project" value="UniProtKB-SubCell"/>
</dbReference>
<dbReference type="GO" id="GO:0051301">
    <property type="term" value="P:cell division"/>
    <property type="evidence" value="ECO:0007669"/>
    <property type="project" value="UniProtKB-KW"/>
</dbReference>
<dbReference type="Pfam" id="PF03033">
    <property type="entry name" value="Glyco_transf_28"/>
    <property type="match status" value="1"/>
</dbReference>
<dbReference type="GO" id="GO:0008360">
    <property type="term" value="P:regulation of cell shape"/>
    <property type="evidence" value="ECO:0007669"/>
    <property type="project" value="UniProtKB-KW"/>
</dbReference>
<comment type="pathway">
    <text evidence="10">Cell wall biogenesis; peptidoglycan biosynthesis.</text>
</comment>
<evidence type="ECO:0000313" key="14">
    <source>
        <dbReference type="Proteomes" id="UP000244892"/>
    </source>
</evidence>
<evidence type="ECO:0000256" key="10">
    <source>
        <dbReference type="HAMAP-Rule" id="MF_00033"/>
    </source>
</evidence>
<feature type="binding site" evidence="10">
    <location>
        <position position="192"/>
    </location>
    <ligand>
        <name>UDP-N-acetyl-alpha-D-glucosamine</name>
        <dbReference type="ChEBI" id="CHEBI:57705"/>
    </ligand>
</feature>
<reference evidence="13 14" key="1">
    <citation type="submission" date="2018-05" db="EMBL/GenBank/DDBJ databases">
        <title>complete genome sequence of Aquabacterium olei NBRC 110486.</title>
        <authorList>
            <person name="Tang B."/>
            <person name="Chang J."/>
            <person name="Zhang L."/>
            <person name="Yang H."/>
        </authorList>
    </citation>
    <scope>NUCLEOTIDE SEQUENCE [LARGE SCALE GENOMIC DNA]</scope>
    <source>
        <strain evidence="13 14">NBRC 110486</strain>
    </source>
</reference>
<keyword evidence="14" id="KW-1185">Reference proteome</keyword>
<dbReference type="PANTHER" id="PTHR21015">
    <property type="entry name" value="UDP-N-ACETYLGLUCOSAMINE--N-ACETYLMURAMYL-(PENTAPEPTIDE) PYROPHOSPHORYL-UNDECAPRENOL N-ACETYLGLUCOSAMINE TRANSFERASE 1"/>
    <property type="match status" value="1"/>
</dbReference>
<feature type="binding site" evidence="10">
    <location>
        <position position="295"/>
    </location>
    <ligand>
        <name>UDP-N-acetyl-alpha-D-glucosamine</name>
        <dbReference type="ChEBI" id="CHEBI:57705"/>
    </ligand>
</feature>
<evidence type="ECO:0000256" key="6">
    <source>
        <dbReference type="ARBA" id="ARBA00022984"/>
    </source>
</evidence>
<dbReference type="HAMAP" id="MF_00033">
    <property type="entry name" value="MurG"/>
    <property type="match status" value="1"/>
</dbReference>
<gene>
    <name evidence="10 13" type="primary">murG</name>
    <name evidence="13" type="ORF">DEH84_15410</name>
</gene>
<dbReference type="InterPro" id="IPR004276">
    <property type="entry name" value="GlycoTrans_28_N"/>
</dbReference>
<dbReference type="Gene3D" id="3.40.50.2000">
    <property type="entry name" value="Glycogen Phosphorylase B"/>
    <property type="match status" value="2"/>
</dbReference>
<dbReference type="SUPFAM" id="SSF53756">
    <property type="entry name" value="UDP-Glycosyltransferase/glycogen phosphorylase"/>
    <property type="match status" value="1"/>
</dbReference>
<dbReference type="EC" id="2.4.1.227" evidence="10"/>
<name>A0A2U8FUW3_9BURK</name>
<dbReference type="PANTHER" id="PTHR21015:SF22">
    <property type="entry name" value="GLYCOSYLTRANSFERASE"/>
    <property type="match status" value="1"/>
</dbReference>
<comment type="similarity">
    <text evidence="10">Belongs to the glycosyltransferase 28 family. MurG subfamily.</text>
</comment>
<keyword evidence="9 10" id="KW-0961">Cell wall biogenesis/degradation</keyword>
<dbReference type="EMBL" id="CP029210">
    <property type="protein sequence ID" value="AWI54657.1"/>
    <property type="molecule type" value="Genomic_DNA"/>
</dbReference>
<comment type="catalytic activity">
    <reaction evidence="10">
        <text>di-trans,octa-cis-undecaprenyl diphospho-N-acetyl-alpha-D-muramoyl-L-alanyl-D-glutamyl-meso-2,6-diaminopimeloyl-D-alanyl-D-alanine + UDP-N-acetyl-alpha-D-glucosamine = di-trans,octa-cis-undecaprenyl diphospho-[N-acetyl-alpha-D-glucosaminyl-(1-&gt;4)]-N-acetyl-alpha-D-muramoyl-L-alanyl-D-glutamyl-meso-2,6-diaminopimeloyl-D-alanyl-D-alanine + UDP + H(+)</text>
        <dbReference type="Rhea" id="RHEA:31227"/>
        <dbReference type="ChEBI" id="CHEBI:15378"/>
        <dbReference type="ChEBI" id="CHEBI:57705"/>
        <dbReference type="ChEBI" id="CHEBI:58223"/>
        <dbReference type="ChEBI" id="CHEBI:61387"/>
        <dbReference type="ChEBI" id="CHEBI:61388"/>
        <dbReference type="EC" id="2.4.1.227"/>
    </reaction>
</comment>
<feature type="domain" description="Glycosyl transferase family 28 C-terminal" evidence="12">
    <location>
        <begin position="186"/>
        <end position="343"/>
    </location>
</feature>
<dbReference type="GO" id="GO:0071555">
    <property type="term" value="P:cell wall organization"/>
    <property type="evidence" value="ECO:0007669"/>
    <property type="project" value="UniProtKB-KW"/>
</dbReference>
<comment type="subcellular location">
    <subcellularLocation>
        <location evidence="10">Cell membrane</location>
        <topology evidence="10">Peripheral membrane protein</topology>
        <orientation evidence="10">Cytoplasmic side</orientation>
    </subcellularLocation>
</comment>
<dbReference type="RefSeq" id="WP_109037648.1">
    <property type="nucleotide sequence ID" value="NZ_CP029210.1"/>
</dbReference>
<dbReference type="InterPro" id="IPR006009">
    <property type="entry name" value="GlcNAc_MurG"/>
</dbReference>
<feature type="domain" description="Glycosyltransferase family 28 N-terminal" evidence="11">
    <location>
        <begin position="7"/>
        <end position="135"/>
    </location>
</feature>
<dbReference type="UniPathway" id="UPA00219"/>
<comment type="caution">
    <text evidence="10">Lacks conserved residue(s) required for the propagation of feature annotation.</text>
</comment>
<keyword evidence="2 10" id="KW-0132">Cell division</keyword>
<feature type="binding site" evidence="10">
    <location>
        <position position="250"/>
    </location>
    <ligand>
        <name>UDP-N-acetyl-alpha-D-glucosamine</name>
        <dbReference type="ChEBI" id="CHEBI:57705"/>
    </ligand>
</feature>
<keyword evidence="8 10" id="KW-0131">Cell cycle</keyword>
<evidence type="ECO:0000313" key="13">
    <source>
        <dbReference type="EMBL" id="AWI54657.1"/>
    </source>
</evidence>
<dbReference type="AlphaFoldDB" id="A0A2U8FUW3"/>
<evidence type="ECO:0000256" key="4">
    <source>
        <dbReference type="ARBA" id="ARBA00022679"/>
    </source>
</evidence>
<evidence type="ECO:0000256" key="2">
    <source>
        <dbReference type="ARBA" id="ARBA00022618"/>
    </source>
</evidence>
<dbReference type="Pfam" id="PF04101">
    <property type="entry name" value="Glyco_tran_28_C"/>
    <property type="match status" value="1"/>
</dbReference>
<evidence type="ECO:0000256" key="3">
    <source>
        <dbReference type="ARBA" id="ARBA00022676"/>
    </source>
</evidence>
<evidence type="ECO:0000256" key="8">
    <source>
        <dbReference type="ARBA" id="ARBA00023306"/>
    </source>
</evidence>
<dbReference type="GO" id="GO:0050511">
    <property type="term" value="F:undecaprenyldiphospho-muramoylpentapeptide beta-N-acetylglucosaminyltransferase activity"/>
    <property type="evidence" value="ECO:0007669"/>
    <property type="project" value="UniProtKB-UniRule"/>
</dbReference>
<feature type="binding site" evidence="10">
    <location>
        <begin position="13"/>
        <end position="15"/>
    </location>
    <ligand>
        <name>UDP-N-acetyl-alpha-D-glucosamine</name>
        <dbReference type="ChEBI" id="CHEBI:57705"/>
    </ligand>
</feature>
<evidence type="ECO:0000256" key="1">
    <source>
        <dbReference type="ARBA" id="ARBA00022475"/>
    </source>
</evidence>
<dbReference type="CDD" id="cd03785">
    <property type="entry name" value="GT28_MurG"/>
    <property type="match status" value="1"/>
</dbReference>
<comment type="function">
    <text evidence="10">Cell wall formation. Catalyzes the transfer of a GlcNAc subunit on undecaprenyl-pyrophosphoryl-MurNAc-pentapeptide (lipid intermediate I) to form undecaprenyl-pyrophosphoryl-MurNAc-(pentapeptide)GlcNAc (lipid intermediate II).</text>
</comment>
<keyword evidence="5 10" id="KW-0133">Cell shape</keyword>
<evidence type="ECO:0000259" key="12">
    <source>
        <dbReference type="Pfam" id="PF04101"/>
    </source>
</evidence>
<keyword evidence="4 10" id="KW-0808">Transferase</keyword>
<evidence type="ECO:0000256" key="5">
    <source>
        <dbReference type="ARBA" id="ARBA00022960"/>
    </source>
</evidence>
<dbReference type="KEGG" id="aon:DEH84_15410"/>
<organism evidence="13 14">
    <name type="scientific">Aquabacterium olei</name>
    <dbReference type="NCBI Taxonomy" id="1296669"/>
    <lineage>
        <taxon>Bacteria</taxon>
        <taxon>Pseudomonadati</taxon>
        <taxon>Pseudomonadota</taxon>
        <taxon>Betaproteobacteria</taxon>
        <taxon>Burkholderiales</taxon>
        <taxon>Aquabacterium</taxon>
    </lineage>
</organism>
<keyword evidence="7 10" id="KW-0472">Membrane</keyword>
<dbReference type="GO" id="GO:0051991">
    <property type="term" value="F:UDP-N-acetyl-D-glucosamine:N-acetylmuramoyl-L-alanyl-D-glutamyl-meso-2,6-diaminopimelyl-D-alanyl-D-alanine-diphosphoundecaprenol 4-beta-N-acetylglucosaminlytransferase activity"/>
    <property type="evidence" value="ECO:0007669"/>
    <property type="project" value="RHEA"/>
</dbReference>